<evidence type="ECO:0000256" key="8">
    <source>
        <dbReference type="ARBA" id="ARBA00023034"/>
    </source>
</evidence>
<evidence type="ECO:0000256" key="2">
    <source>
        <dbReference type="ARBA" id="ARBA00008661"/>
    </source>
</evidence>
<evidence type="ECO:0000256" key="4">
    <source>
        <dbReference type="ARBA" id="ARBA00022679"/>
    </source>
</evidence>
<dbReference type="AlphaFoldDB" id="A0ABD3X1R5"/>
<name>A0ABD3X1R5_SINWO</name>
<dbReference type="EMBL" id="JBJQND010000004">
    <property type="protein sequence ID" value="KAL3878785.1"/>
    <property type="molecule type" value="Genomic_DNA"/>
</dbReference>
<evidence type="ECO:0000256" key="7">
    <source>
        <dbReference type="ARBA" id="ARBA00022989"/>
    </source>
</evidence>
<gene>
    <name evidence="12" type="ORF">ACJMK2_031113</name>
</gene>
<dbReference type="Gene3D" id="3.90.550.50">
    <property type="match status" value="1"/>
</dbReference>
<evidence type="ECO:0000313" key="13">
    <source>
        <dbReference type="Proteomes" id="UP001634394"/>
    </source>
</evidence>
<evidence type="ECO:0000256" key="6">
    <source>
        <dbReference type="ARBA" id="ARBA00022968"/>
    </source>
</evidence>
<keyword evidence="6 11" id="KW-0735">Signal-anchor</keyword>
<keyword evidence="4" id="KW-0808">Transferase</keyword>
<keyword evidence="5 11" id="KW-0812">Transmembrane</keyword>
<comment type="caution">
    <text evidence="12">The sequence shown here is derived from an EMBL/GenBank/DDBJ whole genome shotgun (WGS) entry which is preliminary data.</text>
</comment>
<dbReference type="Proteomes" id="UP001634394">
    <property type="component" value="Unassembled WGS sequence"/>
</dbReference>
<sequence length="362" mass="42171">MMSCLRPCFGRRFKRIVYFMLVFLCMVFVFMRIGTLGRGTNQKDRTTPRDLLQHREHILISSDNATTTILPAKDKSVIYIQEHIDRFTKLLITNRDICSEKQIDLIIYIQSHWINVERRRSLRETWIDNNLFTDVIIKHVFILGKPNNKPDQVKINNENLIHKDIIQGDFIESFQNITLKSIVALNWINKNCRQAKFVAKADDDVFVDVFKVVNTLLPSVQNKTRNIVCSVKENNTSPIVRDTKSKWYIPEYIFPNRTHLPRFCIGYFVLLTSDLVPELAHASQGAQYIPVDDVYLFGFLLQSLNQVGYIDIARNMTIDENFALDTFSKGKHSHLLAAHANKDDYIQKMWTEVLFAQNKDKP</sequence>
<evidence type="ECO:0000256" key="9">
    <source>
        <dbReference type="ARBA" id="ARBA00023136"/>
    </source>
</evidence>
<dbReference type="EC" id="2.4.1.-" evidence="11"/>
<dbReference type="PANTHER" id="PTHR11214">
    <property type="entry name" value="BETA-1,3-N-ACETYLGLUCOSAMINYLTRANSFERASE"/>
    <property type="match status" value="1"/>
</dbReference>
<protein>
    <recommendedName>
        <fullName evidence="11">Hexosyltransferase</fullName>
        <ecNumber evidence="11">2.4.1.-</ecNumber>
    </recommendedName>
</protein>
<comment type="similarity">
    <text evidence="2 11">Belongs to the glycosyltransferase 31 family.</text>
</comment>
<proteinExistence type="inferred from homology"/>
<evidence type="ECO:0000256" key="3">
    <source>
        <dbReference type="ARBA" id="ARBA00022676"/>
    </source>
</evidence>
<keyword evidence="7 11" id="KW-1133">Transmembrane helix</keyword>
<dbReference type="GO" id="GO:0000139">
    <property type="term" value="C:Golgi membrane"/>
    <property type="evidence" value="ECO:0007669"/>
    <property type="project" value="UniProtKB-SubCell"/>
</dbReference>
<dbReference type="PANTHER" id="PTHR11214:SF364">
    <property type="entry name" value="HEXOSYLTRANSFERASE"/>
    <property type="match status" value="1"/>
</dbReference>
<reference evidence="12 13" key="1">
    <citation type="submission" date="2024-11" db="EMBL/GenBank/DDBJ databases">
        <title>Chromosome-level genome assembly of the freshwater bivalve Anodonta woodiana.</title>
        <authorList>
            <person name="Chen X."/>
        </authorList>
    </citation>
    <scope>NUCLEOTIDE SEQUENCE [LARGE SCALE GENOMIC DNA]</scope>
    <source>
        <strain evidence="12">MN2024</strain>
        <tissue evidence="12">Gills</tissue>
    </source>
</reference>
<accession>A0ABD3X1R5</accession>
<keyword evidence="8 11" id="KW-0333">Golgi apparatus</keyword>
<evidence type="ECO:0000256" key="5">
    <source>
        <dbReference type="ARBA" id="ARBA00022692"/>
    </source>
</evidence>
<organism evidence="12 13">
    <name type="scientific">Sinanodonta woodiana</name>
    <name type="common">Chinese pond mussel</name>
    <name type="synonym">Anodonta woodiana</name>
    <dbReference type="NCBI Taxonomy" id="1069815"/>
    <lineage>
        <taxon>Eukaryota</taxon>
        <taxon>Metazoa</taxon>
        <taxon>Spiralia</taxon>
        <taxon>Lophotrochozoa</taxon>
        <taxon>Mollusca</taxon>
        <taxon>Bivalvia</taxon>
        <taxon>Autobranchia</taxon>
        <taxon>Heteroconchia</taxon>
        <taxon>Palaeoheterodonta</taxon>
        <taxon>Unionida</taxon>
        <taxon>Unionoidea</taxon>
        <taxon>Unionidae</taxon>
        <taxon>Unioninae</taxon>
        <taxon>Sinanodonta</taxon>
    </lineage>
</organism>
<evidence type="ECO:0000256" key="10">
    <source>
        <dbReference type="ARBA" id="ARBA00023180"/>
    </source>
</evidence>
<dbReference type="GO" id="GO:0016757">
    <property type="term" value="F:glycosyltransferase activity"/>
    <property type="evidence" value="ECO:0007669"/>
    <property type="project" value="UniProtKB-KW"/>
</dbReference>
<keyword evidence="9 11" id="KW-0472">Membrane</keyword>
<keyword evidence="10" id="KW-0325">Glycoprotein</keyword>
<keyword evidence="13" id="KW-1185">Reference proteome</keyword>
<comment type="subcellular location">
    <subcellularLocation>
        <location evidence="1 11">Golgi apparatus membrane</location>
        <topology evidence="1 11">Single-pass type II membrane protein</topology>
    </subcellularLocation>
</comment>
<evidence type="ECO:0000256" key="1">
    <source>
        <dbReference type="ARBA" id="ARBA00004323"/>
    </source>
</evidence>
<feature type="transmembrane region" description="Helical" evidence="11">
    <location>
        <begin position="16"/>
        <end position="34"/>
    </location>
</feature>
<dbReference type="InterPro" id="IPR002659">
    <property type="entry name" value="Glyco_trans_31"/>
</dbReference>
<dbReference type="FunFam" id="3.90.550.50:FF:000001">
    <property type="entry name" value="Hexosyltransferase"/>
    <property type="match status" value="1"/>
</dbReference>
<keyword evidence="3 11" id="KW-0328">Glycosyltransferase</keyword>
<dbReference type="Pfam" id="PF01762">
    <property type="entry name" value="Galactosyl_T"/>
    <property type="match status" value="1"/>
</dbReference>
<evidence type="ECO:0000313" key="12">
    <source>
        <dbReference type="EMBL" id="KAL3878785.1"/>
    </source>
</evidence>
<evidence type="ECO:0000256" key="11">
    <source>
        <dbReference type="RuleBase" id="RU363063"/>
    </source>
</evidence>